<evidence type="ECO:0000313" key="2">
    <source>
        <dbReference type="Proteomes" id="UP000094849"/>
    </source>
</evidence>
<proteinExistence type="predicted"/>
<dbReference type="STRING" id="1818881.A3196_14090"/>
<keyword evidence="2" id="KW-1185">Reference proteome</keyword>
<reference evidence="1 2" key="1">
    <citation type="submission" date="2016-03" db="EMBL/GenBank/DDBJ databases">
        <title>Chemosynthetic sulphur-oxidizing symbionts of marine invertebrate animals are capable of nitrogen fixation.</title>
        <authorList>
            <person name="Petersen J.M."/>
            <person name="Kemper A."/>
            <person name="Gruber-Vodicka H."/>
            <person name="Cardini U."/>
            <person name="Geest Mvander."/>
            <person name="Kleiner M."/>
            <person name="Bulgheresi S."/>
            <person name="Fussmann M."/>
            <person name="Herbold C."/>
            <person name="Seah B.K.B."/>
            <person name="Antony C.Paul."/>
            <person name="Liu D."/>
            <person name="Belitz A."/>
            <person name="Weber M."/>
        </authorList>
    </citation>
    <scope>NUCLEOTIDE SEQUENCE [LARGE SCALE GENOMIC DNA]</scope>
    <source>
        <strain evidence="1">G_D</strain>
    </source>
</reference>
<dbReference type="AlphaFoldDB" id="A0A1E2USS1"/>
<sequence length="300" mass="34067">MDSLIEMISTEDSPKTDNIKLDVLSNMHTDNMMFWYRADSQYGCINIGLNKYPSHKPTKSSYKETVLDQIQTLSREEATIRKIEEWLEEGIDLRPIDNIEGFSHTLKVSNRNYKTNSINSTIVIKVNKDSIEKFPVPNWHLDKNLYIDSSNSPVQITLSSLTIDKKNIESINKDNVLLIPDSFSDDWFGYAKAVDLTSKDIMLKVGDSLQSLYINNVSKESITDELGHIDNLNNSLQIVIDKGVEIPFHLLLGWEDTSHYILNKRLTSHSVKVLNNNSCIALGRLIPISNGFGVYIDSIL</sequence>
<organism evidence="1 2">
    <name type="scientific">Candidatus Thiodiazotropha endoloripes</name>
    <dbReference type="NCBI Taxonomy" id="1818881"/>
    <lineage>
        <taxon>Bacteria</taxon>
        <taxon>Pseudomonadati</taxon>
        <taxon>Pseudomonadota</taxon>
        <taxon>Gammaproteobacteria</taxon>
        <taxon>Chromatiales</taxon>
        <taxon>Sedimenticolaceae</taxon>
        <taxon>Candidatus Thiodiazotropha</taxon>
    </lineage>
</organism>
<dbReference type="EMBL" id="LVJZ01000003">
    <property type="protein sequence ID" value="ODB97786.1"/>
    <property type="molecule type" value="Genomic_DNA"/>
</dbReference>
<dbReference type="RefSeq" id="WP_069024629.1">
    <property type="nucleotide sequence ID" value="NZ_LVJZ01000003.1"/>
</dbReference>
<gene>
    <name evidence="1" type="ORF">A3196_14090</name>
</gene>
<dbReference type="Proteomes" id="UP000094849">
    <property type="component" value="Unassembled WGS sequence"/>
</dbReference>
<evidence type="ECO:0000313" key="1">
    <source>
        <dbReference type="EMBL" id="ODB97786.1"/>
    </source>
</evidence>
<comment type="caution">
    <text evidence="1">The sequence shown here is derived from an EMBL/GenBank/DDBJ whole genome shotgun (WGS) entry which is preliminary data.</text>
</comment>
<name>A0A1E2USS1_9GAMM</name>
<protein>
    <submittedName>
        <fullName evidence="1">Uncharacterized protein</fullName>
    </submittedName>
</protein>
<accession>A0A1E2USS1</accession>